<keyword evidence="2" id="KW-0732">Signal</keyword>
<feature type="chain" id="PRO_5002366371" evidence="2">
    <location>
        <begin position="23"/>
        <end position="111"/>
    </location>
</feature>
<reference evidence="3" key="1">
    <citation type="submission" date="2015-04" db="UniProtKB">
        <authorList>
            <consortium name="EnsemblPlants"/>
        </authorList>
    </citation>
    <scope>IDENTIFICATION</scope>
</reference>
<protein>
    <submittedName>
        <fullName evidence="3">Uncharacterized protein</fullName>
    </submittedName>
</protein>
<dbReference type="HOGENOM" id="CLU_154151_0_0_1"/>
<proteinExistence type="predicted"/>
<evidence type="ECO:0000313" key="3">
    <source>
        <dbReference type="EnsemblPlants" id="OPUNC06G04980.1"/>
    </source>
</evidence>
<dbReference type="Proteomes" id="UP000026962">
    <property type="component" value="Chromosome 6"/>
</dbReference>
<name>A0A0E0L8K7_ORYPU</name>
<evidence type="ECO:0000256" key="1">
    <source>
        <dbReference type="SAM" id="MobiDB-lite"/>
    </source>
</evidence>
<sequence length="111" mass="11235">MASSILVAFLLLGLYAAVSVDSSRPIEGGVETIWNAAAAAAEGDGSMPHHRRCGGGGAVAARSSPERSMIAVLPRRKPVRSPPSPKPSMAMTSYMPPCSGGGPGCRTPGMG</sequence>
<evidence type="ECO:0000256" key="2">
    <source>
        <dbReference type="SAM" id="SignalP"/>
    </source>
</evidence>
<keyword evidence="4" id="KW-1185">Reference proteome</keyword>
<organism evidence="3">
    <name type="scientific">Oryza punctata</name>
    <name type="common">Red rice</name>
    <dbReference type="NCBI Taxonomy" id="4537"/>
    <lineage>
        <taxon>Eukaryota</taxon>
        <taxon>Viridiplantae</taxon>
        <taxon>Streptophyta</taxon>
        <taxon>Embryophyta</taxon>
        <taxon>Tracheophyta</taxon>
        <taxon>Spermatophyta</taxon>
        <taxon>Magnoliopsida</taxon>
        <taxon>Liliopsida</taxon>
        <taxon>Poales</taxon>
        <taxon>Poaceae</taxon>
        <taxon>BOP clade</taxon>
        <taxon>Oryzoideae</taxon>
        <taxon>Oryzeae</taxon>
        <taxon>Oryzinae</taxon>
        <taxon>Oryza</taxon>
    </lineage>
</organism>
<reference evidence="3" key="2">
    <citation type="submission" date="2018-05" db="EMBL/GenBank/DDBJ databases">
        <title>OpunRS2 (Oryza punctata Reference Sequence Version 2).</title>
        <authorList>
            <person name="Zhang J."/>
            <person name="Kudrna D."/>
            <person name="Lee S."/>
            <person name="Talag J."/>
            <person name="Welchert J."/>
            <person name="Wing R.A."/>
        </authorList>
    </citation>
    <scope>NUCLEOTIDE SEQUENCE [LARGE SCALE GENOMIC DNA]</scope>
</reference>
<feature type="signal peptide" evidence="2">
    <location>
        <begin position="1"/>
        <end position="22"/>
    </location>
</feature>
<dbReference type="AlphaFoldDB" id="A0A0E0L8K7"/>
<dbReference type="OMA" id="PPRHHCK"/>
<feature type="compositionally biased region" description="Gly residues" evidence="1">
    <location>
        <begin position="99"/>
        <end position="111"/>
    </location>
</feature>
<feature type="region of interest" description="Disordered" evidence="1">
    <location>
        <begin position="44"/>
        <end position="111"/>
    </location>
</feature>
<evidence type="ECO:0000313" key="4">
    <source>
        <dbReference type="Proteomes" id="UP000026962"/>
    </source>
</evidence>
<dbReference type="Gramene" id="OPUNC06G04980.1">
    <property type="protein sequence ID" value="OPUNC06G04980.1"/>
    <property type="gene ID" value="OPUNC06G04980"/>
</dbReference>
<accession>A0A0E0L8K7</accession>
<dbReference type="EnsemblPlants" id="OPUNC06G04980.1">
    <property type="protein sequence ID" value="OPUNC06G04980.1"/>
    <property type="gene ID" value="OPUNC06G04980"/>
</dbReference>